<dbReference type="Gene3D" id="3.90.550.10">
    <property type="entry name" value="Spore Coat Polysaccharide Biosynthesis Protein SpsA, Chain A"/>
    <property type="match status" value="1"/>
</dbReference>
<dbReference type="AlphaFoldDB" id="A0A1G7MDX0"/>
<dbReference type="InterPro" id="IPR029044">
    <property type="entry name" value="Nucleotide-diphossugar_trans"/>
</dbReference>
<evidence type="ECO:0000256" key="1">
    <source>
        <dbReference type="ARBA" id="ARBA00004236"/>
    </source>
</evidence>
<dbReference type="OrthoDB" id="114108at2"/>
<keyword evidence="2" id="KW-1003">Cell membrane</keyword>
<evidence type="ECO:0000256" key="2">
    <source>
        <dbReference type="ARBA" id="ARBA00022475"/>
    </source>
</evidence>
<feature type="domain" description="Glycosyltransferase 2-like" evidence="6">
    <location>
        <begin position="12"/>
        <end position="137"/>
    </location>
</feature>
<dbReference type="Proteomes" id="UP000323502">
    <property type="component" value="Unassembled WGS sequence"/>
</dbReference>
<keyword evidence="5" id="KW-0472">Membrane</keyword>
<dbReference type="Pfam" id="PF00535">
    <property type="entry name" value="Glycos_transf_2"/>
    <property type="match status" value="1"/>
</dbReference>
<dbReference type="RefSeq" id="WP_149682506.1">
    <property type="nucleotide sequence ID" value="NZ_FNBI01000004.1"/>
</dbReference>
<keyword evidence="8" id="KW-1185">Reference proteome</keyword>
<comment type="subcellular location">
    <subcellularLocation>
        <location evidence="1">Cell membrane</location>
    </subcellularLocation>
</comment>
<evidence type="ECO:0000256" key="5">
    <source>
        <dbReference type="ARBA" id="ARBA00023136"/>
    </source>
</evidence>
<evidence type="ECO:0000256" key="4">
    <source>
        <dbReference type="ARBA" id="ARBA00022679"/>
    </source>
</evidence>
<evidence type="ECO:0000313" key="8">
    <source>
        <dbReference type="Proteomes" id="UP000323502"/>
    </source>
</evidence>
<evidence type="ECO:0000313" key="7">
    <source>
        <dbReference type="EMBL" id="SDF59855.1"/>
    </source>
</evidence>
<protein>
    <submittedName>
        <fullName evidence="7">Glycosyl transferase family 2</fullName>
    </submittedName>
</protein>
<accession>A0A1G7MDX0</accession>
<evidence type="ECO:0000259" key="6">
    <source>
        <dbReference type="Pfam" id="PF00535"/>
    </source>
</evidence>
<organism evidence="7 8">
    <name type="scientific">Sphingomonas carotinifaciens</name>
    <dbReference type="NCBI Taxonomy" id="1166323"/>
    <lineage>
        <taxon>Bacteria</taxon>
        <taxon>Pseudomonadati</taxon>
        <taxon>Pseudomonadota</taxon>
        <taxon>Alphaproteobacteria</taxon>
        <taxon>Sphingomonadales</taxon>
        <taxon>Sphingomonadaceae</taxon>
        <taxon>Sphingomonas</taxon>
    </lineage>
</organism>
<dbReference type="PANTHER" id="PTHR43646:SF2">
    <property type="entry name" value="GLYCOSYLTRANSFERASE 2-LIKE DOMAIN-CONTAINING PROTEIN"/>
    <property type="match status" value="1"/>
</dbReference>
<sequence>MTSGLARSSIAICVPVRDEAAALPHLFEAVEALVLPAGGTLTLCLLLDGCRDDSARVAERYRSVARPRVHLAEVDRGMPNAGLARRRAMAMAGGADIILTTDADSRPAPDWVEAMLAGLARADIVAGRVVREGGVASLLQDRVERYYDALFALRRVLDPVGWEAPVTHHHASGANLGVRGCVYRTLGGFAPLASGEDARFVDDAGRGGWRVRRDAGAVVRTSARRDGRAEGGLAHMLRALDRGSGVEVAHPADAAWQYRMQAAARGAFRDGTIDARTVPIGLTTDHLIGVARDCPNAEAFAMRVVPVPPGGMRPVTLALAEVELAKLSDAQAVAA</sequence>
<dbReference type="EMBL" id="FNBI01000004">
    <property type="protein sequence ID" value="SDF59855.1"/>
    <property type="molecule type" value="Genomic_DNA"/>
</dbReference>
<name>A0A1G7MDX0_9SPHN</name>
<dbReference type="SUPFAM" id="SSF53448">
    <property type="entry name" value="Nucleotide-diphospho-sugar transferases"/>
    <property type="match status" value="1"/>
</dbReference>
<proteinExistence type="predicted"/>
<dbReference type="GO" id="GO:0016757">
    <property type="term" value="F:glycosyltransferase activity"/>
    <property type="evidence" value="ECO:0007669"/>
    <property type="project" value="UniProtKB-KW"/>
</dbReference>
<keyword evidence="4 7" id="KW-0808">Transferase</keyword>
<keyword evidence="3" id="KW-0328">Glycosyltransferase</keyword>
<evidence type="ECO:0000256" key="3">
    <source>
        <dbReference type="ARBA" id="ARBA00022676"/>
    </source>
</evidence>
<dbReference type="PANTHER" id="PTHR43646">
    <property type="entry name" value="GLYCOSYLTRANSFERASE"/>
    <property type="match status" value="1"/>
</dbReference>
<dbReference type="InterPro" id="IPR001173">
    <property type="entry name" value="Glyco_trans_2-like"/>
</dbReference>
<reference evidence="7 8" key="1">
    <citation type="submission" date="2016-10" db="EMBL/GenBank/DDBJ databases">
        <authorList>
            <person name="Varghese N."/>
            <person name="Submissions S."/>
        </authorList>
    </citation>
    <scope>NUCLEOTIDE SEQUENCE [LARGE SCALE GENOMIC DNA]</scope>
    <source>
        <strain evidence="7 8">S7-754</strain>
    </source>
</reference>
<gene>
    <name evidence="7" type="ORF">SAMN05216557_104150</name>
</gene>
<dbReference type="GO" id="GO:0005886">
    <property type="term" value="C:plasma membrane"/>
    <property type="evidence" value="ECO:0007669"/>
    <property type="project" value="UniProtKB-SubCell"/>
</dbReference>